<feature type="transmembrane region" description="Helical" evidence="10">
    <location>
        <begin position="385"/>
        <end position="404"/>
    </location>
</feature>
<dbReference type="GO" id="GO:0034204">
    <property type="term" value="P:lipid translocation"/>
    <property type="evidence" value="ECO:0007669"/>
    <property type="project" value="TreeGrafter"/>
</dbReference>
<feature type="transmembrane region" description="Helical" evidence="10">
    <location>
        <begin position="352"/>
        <end position="373"/>
    </location>
</feature>
<dbReference type="GO" id="GO:0071555">
    <property type="term" value="P:cell wall organization"/>
    <property type="evidence" value="ECO:0007669"/>
    <property type="project" value="UniProtKB-UniRule"/>
</dbReference>
<feature type="transmembrane region" description="Helical" evidence="10">
    <location>
        <begin position="316"/>
        <end position="340"/>
    </location>
</feature>
<dbReference type="InterPro" id="IPR004268">
    <property type="entry name" value="MurJ"/>
</dbReference>
<dbReference type="GO" id="GO:0015648">
    <property type="term" value="F:lipid-linked peptidoglycan transporter activity"/>
    <property type="evidence" value="ECO:0007669"/>
    <property type="project" value="UniProtKB-UniRule"/>
</dbReference>
<reference evidence="13" key="1">
    <citation type="submission" date="2018-08" db="EMBL/GenBank/DDBJ databases">
        <authorList>
            <person name="Rodrigo-Torres L."/>
            <person name="Arahal R. D."/>
            <person name="Lucena T."/>
        </authorList>
    </citation>
    <scope>NUCLEOTIDE SEQUENCE [LARGE SCALE GENOMIC DNA]</scope>
    <source>
        <strain evidence="13">CECT 7235</strain>
    </source>
</reference>
<keyword evidence="10" id="KW-0997">Cell inner membrane</keyword>
<keyword evidence="10 11" id="KW-0813">Transport</keyword>
<dbReference type="Pfam" id="PF03023">
    <property type="entry name" value="MurJ"/>
    <property type="match status" value="1"/>
</dbReference>
<dbReference type="GO" id="GO:0008360">
    <property type="term" value="P:regulation of cell shape"/>
    <property type="evidence" value="ECO:0007669"/>
    <property type="project" value="UniProtKB-UniRule"/>
</dbReference>
<dbReference type="OrthoDB" id="9816572at2"/>
<comment type="subcellular location">
    <subcellularLocation>
        <location evidence="10">Cell inner membrane</location>
        <topology evidence="10">Multi-pass membrane protein</topology>
    </subcellularLocation>
    <subcellularLocation>
        <location evidence="1">Cell membrane</location>
        <topology evidence="1">Multi-pass membrane protein</topology>
    </subcellularLocation>
</comment>
<dbReference type="GO" id="GO:0005886">
    <property type="term" value="C:plasma membrane"/>
    <property type="evidence" value="ECO:0007669"/>
    <property type="project" value="UniProtKB-SubCell"/>
</dbReference>
<dbReference type="NCBIfam" id="TIGR01695">
    <property type="entry name" value="murJ_mviN"/>
    <property type="match status" value="1"/>
</dbReference>
<keyword evidence="10 11" id="KW-0961">Cell wall biogenesis/degradation</keyword>
<dbReference type="InterPro" id="IPR051050">
    <property type="entry name" value="Lipid_II_flippase_MurJ/MviN"/>
</dbReference>
<comment type="function">
    <text evidence="8 10 11">Involved in peptidoglycan biosynthesis. Transports lipid-linked peptidoglycan precursors from the inner to the outer leaflet of the cytoplasmic membrane.</text>
</comment>
<feature type="transmembrane region" description="Helical" evidence="10">
    <location>
        <begin position="6"/>
        <end position="23"/>
    </location>
</feature>
<feature type="transmembrane region" description="Helical" evidence="10">
    <location>
        <begin position="97"/>
        <end position="118"/>
    </location>
</feature>
<comment type="pathway">
    <text evidence="10">Cell wall biogenesis; peptidoglycan biosynthesis.</text>
</comment>
<evidence type="ECO:0000256" key="6">
    <source>
        <dbReference type="ARBA" id="ARBA00022989"/>
    </source>
</evidence>
<evidence type="ECO:0000256" key="1">
    <source>
        <dbReference type="ARBA" id="ARBA00004651"/>
    </source>
</evidence>
<feature type="transmembrane region" description="Helical" evidence="10">
    <location>
        <begin position="233"/>
        <end position="254"/>
    </location>
</feature>
<evidence type="ECO:0000313" key="13">
    <source>
        <dbReference type="Proteomes" id="UP000272908"/>
    </source>
</evidence>
<gene>
    <name evidence="10 12" type="primary">murJ</name>
    <name evidence="12" type="ORF">ROE7235_01860</name>
</gene>
<keyword evidence="4 10" id="KW-0133">Cell shape</keyword>
<dbReference type="PANTHER" id="PTHR47019">
    <property type="entry name" value="LIPID II FLIPPASE MURJ"/>
    <property type="match status" value="1"/>
</dbReference>
<feature type="transmembrane region" description="Helical" evidence="10">
    <location>
        <begin position="35"/>
        <end position="54"/>
    </location>
</feature>
<proteinExistence type="inferred from homology"/>
<evidence type="ECO:0000313" key="12">
    <source>
        <dbReference type="EMBL" id="SUZ32107.1"/>
    </source>
</evidence>
<dbReference type="HAMAP" id="MF_02078">
    <property type="entry name" value="MurJ_MviN"/>
    <property type="match status" value="1"/>
</dbReference>
<dbReference type="UniPathway" id="UPA00219"/>
<evidence type="ECO:0000256" key="11">
    <source>
        <dbReference type="PIRNR" id="PIRNR002869"/>
    </source>
</evidence>
<keyword evidence="13" id="KW-1185">Reference proteome</keyword>
<keyword evidence="3 10" id="KW-0812">Transmembrane</keyword>
<protein>
    <recommendedName>
        <fullName evidence="10">Probable lipid II flippase MurJ</fullName>
    </recommendedName>
</protein>
<keyword evidence="6 10" id="KW-1133">Transmembrane helix</keyword>
<comment type="similarity">
    <text evidence="9 10 11">Belongs to the MurJ/MviN family.</text>
</comment>
<dbReference type="PIRSF" id="PIRSF002869">
    <property type="entry name" value="MviN"/>
    <property type="match status" value="1"/>
</dbReference>
<feature type="transmembrane region" description="Helical" evidence="10">
    <location>
        <begin position="165"/>
        <end position="187"/>
    </location>
</feature>
<feature type="transmembrane region" description="Helical" evidence="10">
    <location>
        <begin position="193"/>
        <end position="212"/>
    </location>
</feature>
<dbReference type="AlphaFoldDB" id="A0A3B0MM64"/>
<keyword evidence="5 10" id="KW-0573">Peptidoglycan synthesis</keyword>
<keyword evidence="7 10" id="KW-0472">Membrane</keyword>
<evidence type="ECO:0000256" key="8">
    <source>
        <dbReference type="ARBA" id="ARBA00060041"/>
    </source>
</evidence>
<dbReference type="RefSeq" id="WP_121094867.1">
    <property type="nucleotide sequence ID" value="NZ_UIHC01000015.1"/>
</dbReference>
<feature type="transmembrane region" description="Helical" evidence="10">
    <location>
        <begin position="410"/>
        <end position="429"/>
    </location>
</feature>
<evidence type="ECO:0000256" key="10">
    <source>
        <dbReference type="HAMAP-Rule" id="MF_02078"/>
    </source>
</evidence>
<feature type="transmembrane region" description="Helical" evidence="10">
    <location>
        <begin position="481"/>
        <end position="507"/>
    </location>
</feature>
<evidence type="ECO:0000256" key="9">
    <source>
        <dbReference type="ARBA" id="ARBA00061532"/>
    </source>
</evidence>
<dbReference type="PRINTS" id="PR01806">
    <property type="entry name" value="VIRFACTRMVIN"/>
</dbReference>
<dbReference type="GO" id="GO:0009252">
    <property type="term" value="P:peptidoglycan biosynthetic process"/>
    <property type="evidence" value="ECO:0007669"/>
    <property type="project" value="UniProtKB-UniRule"/>
</dbReference>
<dbReference type="PANTHER" id="PTHR47019:SF1">
    <property type="entry name" value="LIPID II FLIPPASE MURJ"/>
    <property type="match status" value="1"/>
</dbReference>
<keyword evidence="2 10" id="KW-1003">Cell membrane</keyword>
<feature type="transmembrane region" description="Helical" evidence="10">
    <location>
        <begin position="138"/>
        <end position="158"/>
    </location>
</feature>
<evidence type="ECO:0000256" key="2">
    <source>
        <dbReference type="ARBA" id="ARBA00022475"/>
    </source>
</evidence>
<feature type="transmembrane region" description="Helical" evidence="10">
    <location>
        <begin position="274"/>
        <end position="295"/>
    </location>
</feature>
<evidence type="ECO:0000256" key="5">
    <source>
        <dbReference type="ARBA" id="ARBA00022984"/>
    </source>
</evidence>
<dbReference type="Proteomes" id="UP000272908">
    <property type="component" value="Unassembled WGS sequence"/>
</dbReference>
<sequence>MAPLKAPVRLVKGFLTVGLWTLLSRVFGFARDIMIAAYLGPGAVADAFFVAFSLPNMFRRFFAEGAFNFAFVPLFSKKYQAGEGAERFARDAFWGMAALLLVFSVLAVIAMPLLVWAMAAGFAQDDRFDMAVDFGRVAFPYIFFISLTALLSGMLNAVGRFTAAAAAPVLLNVVFVTAMLIAGQVGWDIGPTLAWAVPVAGVAQLALLWVAVRRAGFAMRFRRPTLTPELKRLAIIAAPAVLAGGVVQINLLVGRQVASFTENAISWLNFADRLYQLPLGVVGIAVGVVLLPELSRRLASGDAAGGQHSFNRGMEFSLFLTVPSAVALAVIGAPIVAVLFGRGAWTDADTQATALALAIYALGLPAFVMQKVLQPLYYARHDTKRPFQFALTSMVVNAAVAIGFMPLIGFVAAAWATTFAAWVMVWQLWRGARGMGPAAQTDAQMRKRAVRIAVASAAMGAALYVGGLVLAPYLAMPGWRYLALLALIGLGSVVYLGLGQVIGAYRAQEIRNSIRRKRSTPAQPDEDGTV</sequence>
<evidence type="ECO:0000256" key="7">
    <source>
        <dbReference type="ARBA" id="ARBA00023136"/>
    </source>
</evidence>
<organism evidence="12 13">
    <name type="scientific">Roseinatronobacter ekhonensis</name>
    <dbReference type="NCBI Taxonomy" id="254356"/>
    <lineage>
        <taxon>Bacteria</taxon>
        <taxon>Pseudomonadati</taxon>
        <taxon>Pseudomonadota</taxon>
        <taxon>Alphaproteobacteria</taxon>
        <taxon>Rhodobacterales</taxon>
        <taxon>Paracoccaceae</taxon>
        <taxon>Roseinatronobacter</taxon>
    </lineage>
</organism>
<dbReference type="CDD" id="cd13123">
    <property type="entry name" value="MATE_MurJ_like"/>
    <property type="match status" value="1"/>
</dbReference>
<accession>A0A3B0MM64</accession>
<evidence type="ECO:0000256" key="3">
    <source>
        <dbReference type="ARBA" id="ARBA00022692"/>
    </source>
</evidence>
<feature type="transmembrane region" description="Helical" evidence="10">
    <location>
        <begin position="450"/>
        <end position="475"/>
    </location>
</feature>
<dbReference type="EMBL" id="UIHC01000015">
    <property type="protein sequence ID" value="SUZ32107.1"/>
    <property type="molecule type" value="Genomic_DNA"/>
</dbReference>
<evidence type="ECO:0000256" key="4">
    <source>
        <dbReference type="ARBA" id="ARBA00022960"/>
    </source>
</evidence>
<name>A0A3B0MM64_9RHOB</name>